<feature type="transmembrane region" description="Helical" evidence="3">
    <location>
        <begin position="219"/>
        <end position="243"/>
    </location>
</feature>
<keyword evidence="3" id="KW-0472">Membrane</keyword>
<proteinExistence type="inferred from homology"/>
<comment type="subcellular location">
    <subcellularLocation>
        <location evidence="1">Membrane</location>
        <topology evidence="1">Multi-pass membrane protein</topology>
    </subcellularLocation>
</comment>
<evidence type="ECO:0000313" key="6">
    <source>
        <dbReference type="Proteomes" id="UP000245771"/>
    </source>
</evidence>
<feature type="domain" description="Major facilitator superfamily (MFS) profile" evidence="4">
    <location>
        <begin position="15"/>
        <end position="398"/>
    </location>
</feature>
<comment type="similarity">
    <text evidence="2">Belongs to the major facilitator superfamily. Monocarboxylate porter (TC 2.A.1.13) family.</text>
</comment>
<feature type="transmembrane region" description="Helical" evidence="3">
    <location>
        <begin position="83"/>
        <end position="102"/>
    </location>
</feature>
<evidence type="ECO:0000256" key="3">
    <source>
        <dbReference type="SAM" id="Phobius"/>
    </source>
</evidence>
<gene>
    <name evidence="5" type="ORF">FA14DRAFT_114750</name>
</gene>
<sequence>PTLPYVPDGGLRAWMNCAAAAVSFMCSFGIVNAYGVFQDYYKNVRLSGENESIVALIGAIQLFILYGTAPIVGKIFDSFGTQIVYPVGSFLIVFGLMMVSLAKPDQTYQYFLAQAVTFGLGCALIFTPGLALMGHYFRRKRALAIGFVAAGSSIGGVIFPIALQRLIPRIGFGWAVRVMAFIALGCLTFSCIVARTYLPLRKTTTREVLRAIDFGGFKDLRYILASLSAFVTFYAIFIPYFYIKQYGQLRGMSVELSNYLLPLINALGVPSRIAPGLLAPKFGVLNLMIFFTTIAGILILALWLPSSNNIAIIWFAALYGLFSGPYISLLPAYIGIITPQPVYGARLGALYLVVAVACLVGTPTGGALVGSKGDLEHYRHLIGFSGALVLSGSLILVL</sequence>
<feature type="transmembrane region" description="Helical" evidence="3">
    <location>
        <begin position="53"/>
        <end position="76"/>
    </location>
</feature>
<feature type="transmembrane region" description="Helical" evidence="3">
    <location>
        <begin position="348"/>
        <end position="369"/>
    </location>
</feature>
<dbReference type="PROSITE" id="PS50850">
    <property type="entry name" value="MFS"/>
    <property type="match status" value="1"/>
</dbReference>
<dbReference type="InterPro" id="IPR036259">
    <property type="entry name" value="MFS_trans_sf"/>
</dbReference>
<dbReference type="Pfam" id="PF07690">
    <property type="entry name" value="MFS_1"/>
    <property type="match status" value="1"/>
</dbReference>
<dbReference type="RefSeq" id="XP_025356623.1">
    <property type="nucleotide sequence ID" value="XM_025496071.1"/>
</dbReference>
<feature type="non-terminal residue" evidence="5">
    <location>
        <position position="398"/>
    </location>
</feature>
<dbReference type="GO" id="GO:0022857">
    <property type="term" value="F:transmembrane transporter activity"/>
    <property type="evidence" value="ECO:0007669"/>
    <property type="project" value="InterPro"/>
</dbReference>
<dbReference type="InterPro" id="IPR050327">
    <property type="entry name" value="Proton-linked_MCT"/>
</dbReference>
<feature type="non-terminal residue" evidence="5">
    <location>
        <position position="1"/>
    </location>
</feature>
<evidence type="ECO:0000256" key="1">
    <source>
        <dbReference type="ARBA" id="ARBA00004141"/>
    </source>
</evidence>
<dbReference type="InterPro" id="IPR011701">
    <property type="entry name" value="MFS"/>
</dbReference>
<name>A0A316VJW9_9BASI</name>
<dbReference type="InterPro" id="IPR020846">
    <property type="entry name" value="MFS_dom"/>
</dbReference>
<dbReference type="AlphaFoldDB" id="A0A316VJW9"/>
<dbReference type="InParanoid" id="A0A316VJW9"/>
<feature type="transmembrane region" description="Helical" evidence="3">
    <location>
        <begin position="284"/>
        <end position="304"/>
    </location>
</feature>
<dbReference type="Gene3D" id="1.20.1250.20">
    <property type="entry name" value="MFS general substrate transporter like domains"/>
    <property type="match status" value="2"/>
</dbReference>
<reference evidence="5 6" key="1">
    <citation type="journal article" date="2018" name="Mol. Biol. Evol.">
        <title>Broad Genomic Sampling Reveals a Smut Pathogenic Ancestry of the Fungal Clade Ustilaginomycotina.</title>
        <authorList>
            <person name="Kijpornyongpan T."/>
            <person name="Mondo S.J."/>
            <person name="Barry K."/>
            <person name="Sandor L."/>
            <person name="Lee J."/>
            <person name="Lipzen A."/>
            <person name="Pangilinan J."/>
            <person name="LaButti K."/>
            <person name="Hainaut M."/>
            <person name="Henrissat B."/>
            <person name="Grigoriev I.V."/>
            <person name="Spatafora J.W."/>
            <person name="Aime M.C."/>
        </authorList>
    </citation>
    <scope>NUCLEOTIDE SEQUENCE [LARGE SCALE GENOMIC DNA]</scope>
    <source>
        <strain evidence="5 6">MCA 3882</strain>
    </source>
</reference>
<dbReference type="Proteomes" id="UP000245771">
    <property type="component" value="Unassembled WGS sequence"/>
</dbReference>
<feature type="transmembrane region" description="Helical" evidence="3">
    <location>
        <begin position="381"/>
        <end position="397"/>
    </location>
</feature>
<keyword evidence="3" id="KW-0812">Transmembrane</keyword>
<dbReference type="EMBL" id="KZ819603">
    <property type="protein sequence ID" value="PWN36321.1"/>
    <property type="molecule type" value="Genomic_DNA"/>
</dbReference>
<feature type="transmembrane region" description="Helical" evidence="3">
    <location>
        <begin position="311"/>
        <end position="336"/>
    </location>
</feature>
<dbReference type="PANTHER" id="PTHR11360:SF177">
    <property type="entry name" value="RIBOFLAVIN TRANSPORTER MCH5"/>
    <property type="match status" value="1"/>
</dbReference>
<protein>
    <submittedName>
        <fullName evidence="5">Monocarboxylate permease</fullName>
    </submittedName>
</protein>
<keyword evidence="6" id="KW-1185">Reference proteome</keyword>
<dbReference type="SUPFAM" id="SSF103473">
    <property type="entry name" value="MFS general substrate transporter"/>
    <property type="match status" value="1"/>
</dbReference>
<feature type="transmembrane region" description="Helical" evidence="3">
    <location>
        <begin position="142"/>
        <end position="162"/>
    </location>
</feature>
<evidence type="ECO:0000259" key="4">
    <source>
        <dbReference type="PROSITE" id="PS50850"/>
    </source>
</evidence>
<accession>A0A316VJW9</accession>
<organism evidence="5 6">
    <name type="scientific">Meira miltonrushii</name>
    <dbReference type="NCBI Taxonomy" id="1280837"/>
    <lineage>
        <taxon>Eukaryota</taxon>
        <taxon>Fungi</taxon>
        <taxon>Dikarya</taxon>
        <taxon>Basidiomycota</taxon>
        <taxon>Ustilaginomycotina</taxon>
        <taxon>Exobasidiomycetes</taxon>
        <taxon>Exobasidiales</taxon>
        <taxon>Brachybasidiaceae</taxon>
        <taxon>Meira</taxon>
    </lineage>
</organism>
<dbReference type="GO" id="GO:0016020">
    <property type="term" value="C:membrane"/>
    <property type="evidence" value="ECO:0007669"/>
    <property type="project" value="UniProtKB-SubCell"/>
</dbReference>
<dbReference type="OrthoDB" id="6509908at2759"/>
<keyword evidence="3" id="KW-1133">Transmembrane helix</keyword>
<feature type="transmembrane region" description="Helical" evidence="3">
    <location>
        <begin position="108"/>
        <end position="130"/>
    </location>
</feature>
<feature type="transmembrane region" description="Helical" evidence="3">
    <location>
        <begin position="174"/>
        <end position="198"/>
    </location>
</feature>
<feature type="transmembrane region" description="Helical" evidence="3">
    <location>
        <begin position="13"/>
        <end position="33"/>
    </location>
</feature>
<dbReference type="PANTHER" id="PTHR11360">
    <property type="entry name" value="MONOCARBOXYLATE TRANSPORTER"/>
    <property type="match status" value="1"/>
</dbReference>
<evidence type="ECO:0000313" key="5">
    <source>
        <dbReference type="EMBL" id="PWN36321.1"/>
    </source>
</evidence>
<evidence type="ECO:0000256" key="2">
    <source>
        <dbReference type="ARBA" id="ARBA00006727"/>
    </source>
</evidence>
<dbReference type="GeneID" id="37017852"/>